<proteinExistence type="predicted"/>
<organism evidence="3 4">
    <name type="scientific">Biomphalaria glabrata</name>
    <name type="common">Bloodfluke planorb</name>
    <name type="synonym">Freshwater snail</name>
    <dbReference type="NCBI Taxonomy" id="6526"/>
    <lineage>
        <taxon>Eukaryota</taxon>
        <taxon>Metazoa</taxon>
        <taxon>Spiralia</taxon>
        <taxon>Lophotrochozoa</taxon>
        <taxon>Mollusca</taxon>
        <taxon>Gastropoda</taxon>
        <taxon>Heterobranchia</taxon>
        <taxon>Euthyneura</taxon>
        <taxon>Panpulmonata</taxon>
        <taxon>Hygrophila</taxon>
        <taxon>Lymnaeoidea</taxon>
        <taxon>Planorbidae</taxon>
        <taxon>Biomphalaria</taxon>
    </lineage>
</organism>
<keyword evidence="1" id="KW-0175">Coiled coil</keyword>
<protein>
    <submittedName>
        <fullName evidence="3">Uncharacterized protein</fullName>
    </submittedName>
</protein>
<dbReference type="EnsemblMetazoa" id="BGLB031928-RA">
    <property type="protein sequence ID" value="BGLB031928-PA"/>
    <property type="gene ID" value="BGLB031928"/>
</dbReference>
<reference evidence="3" key="1">
    <citation type="submission" date="2020-05" db="UniProtKB">
        <authorList>
            <consortium name="EnsemblMetazoa"/>
        </authorList>
    </citation>
    <scope>IDENTIFICATION</scope>
    <source>
        <strain evidence="3">BB02</strain>
    </source>
</reference>
<feature type="compositionally biased region" description="Basic and acidic residues" evidence="2">
    <location>
        <begin position="30"/>
        <end position="39"/>
    </location>
</feature>
<name>A0A2C9LJW7_BIOGL</name>
<evidence type="ECO:0000313" key="3">
    <source>
        <dbReference type="EnsemblMetazoa" id="BGLB031928-PA"/>
    </source>
</evidence>
<feature type="region of interest" description="Disordered" evidence="2">
    <location>
        <begin position="1"/>
        <end position="39"/>
    </location>
</feature>
<dbReference type="KEGG" id="bgt:106057935"/>
<dbReference type="VEuPathDB" id="VectorBase:BGLB031928"/>
<evidence type="ECO:0000313" key="4">
    <source>
        <dbReference type="Proteomes" id="UP000076420"/>
    </source>
</evidence>
<evidence type="ECO:0000256" key="2">
    <source>
        <dbReference type="SAM" id="MobiDB-lite"/>
    </source>
</evidence>
<feature type="compositionally biased region" description="Basic and acidic residues" evidence="2">
    <location>
        <begin position="1"/>
        <end position="15"/>
    </location>
</feature>
<feature type="coiled-coil region" evidence="1">
    <location>
        <begin position="49"/>
        <end position="164"/>
    </location>
</feature>
<gene>
    <name evidence="3" type="primary">106057935</name>
</gene>
<dbReference type="AlphaFoldDB" id="A0A2C9LJW7"/>
<sequence length="199" mass="23189">MEENIKEPETEKIAPEDPDIVISQSLSGKRSHEGNEEPLMKVARTDSVISARSVEISALSKENKNLEQRLLEMEKQKDENMYELRALRTLSAQSYLDKWNQLESLRMEKKNQICQINELECMNTDLITKVNEFKKTIEDQRALISLKEEEINKLQKEVKVQDEMLDKRTQDMFNAESDAQTWPKENLRRIEGASNCQSI</sequence>
<dbReference type="Proteomes" id="UP000076420">
    <property type="component" value="Unassembled WGS sequence"/>
</dbReference>
<accession>A0A2C9LJW7</accession>
<evidence type="ECO:0000256" key="1">
    <source>
        <dbReference type="SAM" id="Coils"/>
    </source>
</evidence>